<gene>
    <name evidence="20" type="ORF">OIU85_007060</name>
</gene>
<keyword evidence="9" id="KW-0809">Transit peptide</keyword>
<dbReference type="GO" id="GO:0004174">
    <property type="term" value="F:electron-transferring-flavoprotein dehydrogenase activity"/>
    <property type="evidence" value="ECO:0007669"/>
    <property type="project" value="UniProtKB-UniRule"/>
</dbReference>
<feature type="domain" description="ETF-QO/FixX C-terminal" evidence="19">
    <location>
        <begin position="22"/>
        <end position="113"/>
    </location>
</feature>
<reference evidence="20" key="1">
    <citation type="submission" date="2022-11" db="EMBL/GenBank/DDBJ databases">
        <authorList>
            <person name="Hyden B.L."/>
            <person name="Feng K."/>
            <person name="Yates T."/>
            <person name="Jawdy S."/>
            <person name="Smart L.B."/>
            <person name="Muchero W."/>
        </authorList>
    </citation>
    <scope>NUCLEOTIDE SEQUENCE</scope>
    <source>
        <tissue evidence="20">Shoot tip</tissue>
    </source>
</reference>
<comment type="cofactor">
    <cofactor evidence="18">
        <name>[4Fe-4S] cluster</name>
        <dbReference type="ChEBI" id="CHEBI:49883"/>
    </cofactor>
    <text evidence="18">Binds 1 [4Fe-4S] cluster.</text>
</comment>
<evidence type="ECO:0000256" key="6">
    <source>
        <dbReference type="ARBA" id="ARBA00022723"/>
    </source>
</evidence>
<name>A0A9Q0P828_SALVM</name>
<evidence type="ECO:0000256" key="2">
    <source>
        <dbReference type="ARBA" id="ARBA00004273"/>
    </source>
</evidence>
<comment type="function">
    <text evidence="18">Accepts electrons from ETF and reduces ubiquinone.</text>
</comment>
<dbReference type="EC" id="1.5.5.1" evidence="18"/>
<evidence type="ECO:0000256" key="5">
    <source>
        <dbReference type="ARBA" id="ARBA00022630"/>
    </source>
</evidence>
<evidence type="ECO:0000256" key="4">
    <source>
        <dbReference type="ARBA" id="ARBA00022448"/>
    </source>
</evidence>
<keyword evidence="16" id="KW-0472">Membrane</keyword>
<evidence type="ECO:0000256" key="9">
    <source>
        <dbReference type="ARBA" id="ARBA00022946"/>
    </source>
</evidence>
<dbReference type="EMBL" id="JAPFFL010000013">
    <property type="protein sequence ID" value="KAJ6683335.1"/>
    <property type="molecule type" value="Genomic_DNA"/>
</dbReference>
<dbReference type="Proteomes" id="UP001151529">
    <property type="component" value="Chromosome 17"/>
</dbReference>
<evidence type="ECO:0000256" key="18">
    <source>
        <dbReference type="RuleBase" id="RU366068"/>
    </source>
</evidence>
<dbReference type="PANTHER" id="PTHR10617">
    <property type="entry name" value="ELECTRON TRANSFER FLAVOPROTEIN-UBIQUINONE OXIDOREDUCTASE"/>
    <property type="match status" value="1"/>
</dbReference>
<keyword evidence="7" id="KW-0999">Mitochondrion inner membrane</keyword>
<evidence type="ECO:0000256" key="1">
    <source>
        <dbReference type="ARBA" id="ARBA00001974"/>
    </source>
</evidence>
<dbReference type="Pfam" id="PF05187">
    <property type="entry name" value="Fer4_ETF_QO"/>
    <property type="match status" value="1"/>
</dbReference>
<keyword evidence="11 18" id="KW-0560">Oxidoreductase</keyword>
<dbReference type="PANTHER" id="PTHR10617:SF107">
    <property type="entry name" value="ELECTRON TRANSFER FLAVOPROTEIN-UBIQUINONE OXIDOREDUCTASE, MITOCHONDRIAL"/>
    <property type="match status" value="1"/>
</dbReference>
<reference evidence="20" key="2">
    <citation type="journal article" date="2023" name="Int. J. Mol. Sci.">
        <title>De Novo Assembly and Annotation of 11 Diverse Shrub Willow (Salix) Genomes Reveals Novel Gene Organization in Sex-Linked Regions.</title>
        <authorList>
            <person name="Hyden B."/>
            <person name="Feng K."/>
            <person name="Yates T.B."/>
            <person name="Jawdy S."/>
            <person name="Cereghino C."/>
            <person name="Smart L.B."/>
            <person name="Muchero W."/>
        </authorList>
    </citation>
    <scope>NUCLEOTIDE SEQUENCE [LARGE SCALE GENOMIC DNA]</scope>
    <source>
        <tissue evidence="20">Shoot tip</tissue>
    </source>
</reference>
<keyword evidence="5 18" id="KW-0285">Flavoprotein</keyword>
<dbReference type="GO" id="GO:0046872">
    <property type="term" value="F:metal ion binding"/>
    <property type="evidence" value="ECO:0007669"/>
    <property type="project" value="UniProtKB-KW"/>
</dbReference>
<evidence type="ECO:0000256" key="15">
    <source>
        <dbReference type="ARBA" id="ARBA00023128"/>
    </source>
</evidence>
<organism evidence="20 21">
    <name type="scientific">Salix viminalis</name>
    <name type="common">Common osier</name>
    <name type="synonym">Basket willow</name>
    <dbReference type="NCBI Taxonomy" id="40686"/>
    <lineage>
        <taxon>Eukaryota</taxon>
        <taxon>Viridiplantae</taxon>
        <taxon>Streptophyta</taxon>
        <taxon>Embryophyta</taxon>
        <taxon>Tracheophyta</taxon>
        <taxon>Spermatophyta</taxon>
        <taxon>Magnoliopsida</taxon>
        <taxon>eudicotyledons</taxon>
        <taxon>Gunneridae</taxon>
        <taxon>Pentapetalae</taxon>
        <taxon>rosids</taxon>
        <taxon>fabids</taxon>
        <taxon>Malpighiales</taxon>
        <taxon>Salicaceae</taxon>
        <taxon>Saliceae</taxon>
        <taxon>Salix</taxon>
    </lineage>
</organism>
<dbReference type="InterPro" id="IPR007859">
    <property type="entry name" value="ETF-QO/FixX_C"/>
</dbReference>
<dbReference type="AlphaFoldDB" id="A0A9Q0P828"/>
<keyword evidence="15" id="KW-0496">Mitochondrion</keyword>
<keyword evidence="14 18" id="KW-0830">Ubiquinone</keyword>
<comment type="cofactor">
    <cofactor evidence="1 18">
        <name>FAD</name>
        <dbReference type="ChEBI" id="CHEBI:57692"/>
    </cofactor>
</comment>
<dbReference type="GO" id="GO:0051539">
    <property type="term" value="F:4 iron, 4 sulfur cluster binding"/>
    <property type="evidence" value="ECO:0007669"/>
    <property type="project" value="UniProtKB-UniRule"/>
</dbReference>
<evidence type="ECO:0000256" key="17">
    <source>
        <dbReference type="ARBA" id="ARBA00052682"/>
    </source>
</evidence>
<dbReference type="SUPFAM" id="SSF54862">
    <property type="entry name" value="4Fe-4S ferredoxins"/>
    <property type="match status" value="1"/>
</dbReference>
<evidence type="ECO:0000256" key="7">
    <source>
        <dbReference type="ARBA" id="ARBA00022792"/>
    </source>
</evidence>
<evidence type="ECO:0000256" key="10">
    <source>
        <dbReference type="ARBA" id="ARBA00022982"/>
    </source>
</evidence>
<evidence type="ECO:0000256" key="12">
    <source>
        <dbReference type="ARBA" id="ARBA00023004"/>
    </source>
</evidence>
<evidence type="ECO:0000259" key="19">
    <source>
        <dbReference type="Pfam" id="PF05187"/>
    </source>
</evidence>
<dbReference type="FunFam" id="3.30.70.20:FF:000015">
    <property type="entry name" value="Electron transfer flavoprotein-ubiquinone oxidoreductase"/>
    <property type="match status" value="1"/>
</dbReference>
<proteinExistence type="inferred from homology"/>
<sequence length="115" mass="13064">MYKSSFDNCTDNKIRLFEVLSKLSNTNHNHDQPAHLRLKDPKIPETINLPEYAGPESRYCPARVYEYVSDENSQLKLHINAQNCLHCKACDIKDPNQNIEWTVPEGGGGPGYSVM</sequence>
<keyword evidence="6 18" id="KW-0479">Metal-binding</keyword>
<evidence type="ECO:0000256" key="3">
    <source>
        <dbReference type="ARBA" id="ARBA00006796"/>
    </source>
</evidence>
<comment type="caution">
    <text evidence="20">The sequence shown here is derived from an EMBL/GenBank/DDBJ whole genome shotgun (WGS) entry which is preliminary data.</text>
</comment>
<keyword evidence="13 18" id="KW-0411">Iron-sulfur</keyword>
<dbReference type="InterPro" id="IPR040156">
    <property type="entry name" value="ETF-QO"/>
</dbReference>
<evidence type="ECO:0000256" key="8">
    <source>
        <dbReference type="ARBA" id="ARBA00022827"/>
    </source>
</evidence>
<evidence type="ECO:0000313" key="21">
    <source>
        <dbReference type="Proteomes" id="UP001151529"/>
    </source>
</evidence>
<evidence type="ECO:0000256" key="11">
    <source>
        <dbReference type="ARBA" id="ARBA00023002"/>
    </source>
</evidence>
<accession>A0A9Q0P828</accession>
<protein>
    <recommendedName>
        <fullName evidence="18">Electron transfer flavoprotein-ubiquinone oxidoreductase</fullName>
        <shortName evidence="18">ETF-QO</shortName>
        <ecNumber evidence="18">1.5.5.1</ecNumber>
    </recommendedName>
</protein>
<evidence type="ECO:0000313" key="20">
    <source>
        <dbReference type="EMBL" id="KAJ6683335.1"/>
    </source>
</evidence>
<keyword evidence="10 18" id="KW-0249">Electron transport</keyword>
<evidence type="ECO:0000256" key="13">
    <source>
        <dbReference type="ARBA" id="ARBA00023014"/>
    </source>
</evidence>
<evidence type="ECO:0000256" key="16">
    <source>
        <dbReference type="ARBA" id="ARBA00023136"/>
    </source>
</evidence>
<dbReference type="Gene3D" id="3.30.70.20">
    <property type="match status" value="1"/>
</dbReference>
<keyword evidence="21" id="KW-1185">Reference proteome</keyword>
<dbReference type="GO" id="GO:0005743">
    <property type="term" value="C:mitochondrial inner membrane"/>
    <property type="evidence" value="ECO:0007669"/>
    <property type="project" value="UniProtKB-SubCell"/>
</dbReference>
<keyword evidence="4 18" id="KW-0813">Transport</keyword>
<dbReference type="OrthoDB" id="437331at2759"/>
<comment type="subcellular location">
    <subcellularLocation>
        <location evidence="2">Mitochondrion inner membrane</location>
    </subcellularLocation>
</comment>
<comment type="similarity">
    <text evidence="3">Belongs to the ETF-QO/FixC family.</text>
</comment>
<keyword evidence="8 18" id="KW-0274">FAD</keyword>
<keyword evidence="12 18" id="KW-0408">Iron</keyword>
<evidence type="ECO:0000256" key="14">
    <source>
        <dbReference type="ARBA" id="ARBA00023075"/>
    </source>
</evidence>
<comment type="catalytic activity">
    <reaction evidence="17 18">
        <text>a ubiquinone + reduced [electron-transfer flavoprotein] = a ubiquinol + oxidized [electron-transfer flavoprotein] + H(+)</text>
        <dbReference type="Rhea" id="RHEA:24052"/>
        <dbReference type="Rhea" id="RHEA-COMP:9565"/>
        <dbReference type="Rhea" id="RHEA-COMP:9566"/>
        <dbReference type="Rhea" id="RHEA-COMP:10685"/>
        <dbReference type="Rhea" id="RHEA-COMP:10686"/>
        <dbReference type="ChEBI" id="CHEBI:15378"/>
        <dbReference type="ChEBI" id="CHEBI:16389"/>
        <dbReference type="ChEBI" id="CHEBI:17976"/>
        <dbReference type="ChEBI" id="CHEBI:57692"/>
        <dbReference type="ChEBI" id="CHEBI:58307"/>
        <dbReference type="EC" id="1.5.5.1"/>
    </reaction>
</comment>